<dbReference type="Proteomes" id="UP000285301">
    <property type="component" value="Unassembled WGS sequence"/>
</dbReference>
<evidence type="ECO:0000259" key="2">
    <source>
        <dbReference type="PROSITE" id="PS50835"/>
    </source>
</evidence>
<proteinExistence type="predicted"/>
<reference evidence="3 4" key="1">
    <citation type="journal article" date="2018" name="Gigascience">
        <title>Genomes of trombidid mites reveal novel predicted allergens and laterally-transferred genes associated with secondary metabolism.</title>
        <authorList>
            <person name="Dong X."/>
            <person name="Chaisiri K."/>
            <person name="Xia D."/>
            <person name="Armstrong S.D."/>
            <person name="Fang Y."/>
            <person name="Donnelly M.J."/>
            <person name="Kadowaki T."/>
            <person name="McGarry J.W."/>
            <person name="Darby A.C."/>
            <person name="Makepeace B.L."/>
        </authorList>
    </citation>
    <scope>NUCLEOTIDE SEQUENCE [LARGE SCALE GENOMIC DNA]</scope>
    <source>
        <strain evidence="3">UoL-WK</strain>
    </source>
</reference>
<accession>A0A443RJT0</accession>
<feature type="signal peptide" evidence="1">
    <location>
        <begin position="1"/>
        <end position="17"/>
    </location>
</feature>
<organism evidence="3 4">
    <name type="scientific">Dinothrombium tinctorium</name>
    <dbReference type="NCBI Taxonomy" id="1965070"/>
    <lineage>
        <taxon>Eukaryota</taxon>
        <taxon>Metazoa</taxon>
        <taxon>Ecdysozoa</taxon>
        <taxon>Arthropoda</taxon>
        <taxon>Chelicerata</taxon>
        <taxon>Arachnida</taxon>
        <taxon>Acari</taxon>
        <taxon>Acariformes</taxon>
        <taxon>Trombidiformes</taxon>
        <taxon>Prostigmata</taxon>
        <taxon>Anystina</taxon>
        <taxon>Parasitengona</taxon>
        <taxon>Trombidioidea</taxon>
        <taxon>Trombidiidae</taxon>
        <taxon>Dinothrombium</taxon>
    </lineage>
</organism>
<keyword evidence="4" id="KW-1185">Reference proteome</keyword>
<dbReference type="OrthoDB" id="5969272at2759"/>
<dbReference type="InterPro" id="IPR013783">
    <property type="entry name" value="Ig-like_fold"/>
</dbReference>
<dbReference type="EMBL" id="NCKU01000438">
    <property type="protein sequence ID" value="RWS15522.1"/>
    <property type="molecule type" value="Genomic_DNA"/>
</dbReference>
<feature type="chain" id="PRO_5019350158" evidence="1">
    <location>
        <begin position="18"/>
        <end position="155"/>
    </location>
</feature>
<dbReference type="InterPro" id="IPR036179">
    <property type="entry name" value="Ig-like_dom_sf"/>
</dbReference>
<evidence type="ECO:0000256" key="1">
    <source>
        <dbReference type="SAM" id="SignalP"/>
    </source>
</evidence>
<keyword evidence="3" id="KW-0675">Receptor</keyword>
<dbReference type="PROSITE" id="PS50835">
    <property type="entry name" value="IG_LIKE"/>
    <property type="match status" value="1"/>
</dbReference>
<dbReference type="AlphaFoldDB" id="A0A443RJT0"/>
<feature type="domain" description="Ig-like" evidence="2">
    <location>
        <begin position="27"/>
        <end position="129"/>
    </location>
</feature>
<evidence type="ECO:0000313" key="3">
    <source>
        <dbReference type="EMBL" id="RWS15522.1"/>
    </source>
</evidence>
<dbReference type="SUPFAM" id="SSF48726">
    <property type="entry name" value="Immunoglobulin"/>
    <property type="match status" value="1"/>
</dbReference>
<gene>
    <name evidence="3" type="ORF">B4U79_00631</name>
</gene>
<protein>
    <submittedName>
        <fullName evidence="3">Netrin receptor DSCAM-like protein</fullName>
    </submittedName>
</protein>
<dbReference type="Pfam" id="PF07679">
    <property type="entry name" value="I-set"/>
    <property type="match status" value="1"/>
</dbReference>
<dbReference type="InterPro" id="IPR007110">
    <property type="entry name" value="Ig-like_dom"/>
</dbReference>
<dbReference type="STRING" id="1965070.A0A443RJT0"/>
<comment type="caution">
    <text evidence="3">The sequence shown here is derived from an EMBL/GenBank/DDBJ whole genome shotgun (WGS) entry which is preliminary data.</text>
</comment>
<name>A0A443RJT0_9ACAR</name>
<dbReference type="InterPro" id="IPR013098">
    <property type="entry name" value="Ig_I-set"/>
</dbReference>
<sequence>MTPIYFLFTVLALQVDAISPTVYERGPRFVIEPPVKVEFSNNSGAVINCNAVGVPSPKITWTRKEGLHPIHDLNTLQTTNSNSLRHIRSDGSLLFNPFSMENYRPDIHSATYRCIVSNAVGTIVSRDVNVKAVRFGAFNVDALLALLSDITLKRV</sequence>
<evidence type="ECO:0000313" key="4">
    <source>
        <dbReference type="Proteomes" id="UP000285301"/>
    </source>
</evidence>
<dbReference type="Gene3D" id="2.60.40.10">
    <property type="entry name" value="Immunoglobulins"/>
    <property type="match status" value="1"/>
</dbReference>
<keyword evidence="1" id="KW-0732">Signal</keyword>